<gene>
    <name evidence="2" type="ORF">PBRA_009670</name>
    <name evidence="3" type="ORF">PLBR_LOCUS6344</name>
</gene>
<feature type="chain" id="PRO_5035990665" description="C2H2-type domain-containing protein" evidence="1">
    <location>
        <begin position="22"/>
        <end position="274"/>
    </location>
</feature>
<keyword evidence="1" id="KW-0732">Signal</keyword>
<evidence type="ECO:0008006" key="6">
    <source>
        <dbReference type="Google" id="ProtNLM"/>
    </source>
</evidence>
<dbReference type="AlphaFoldDB" id="A0A0G4IJL9"/>
<feature type="signal peptide" evidence="1">
    <location>
        <begin position="1"/>
        <end position="21"/>
    </location>
</feature>
<sequence length="274" mass="30025">MALWKSCAALLFAVLAGGRCALGPDDDVDRDAVETYFDLNMAWNADDHDMTSNAVPNHAHAPFMGADDADGDVDSDAVKTYIDLNIAWYAHRDLDHSMTSDKGMNDIGNLGDAGDDVAMSTAASSVGRRHIERNDDVRAAVPAGTSNCGTMHDAGSHAIDHQLSATSAWASAGVASYMQQQLTTSNVDAGETTSSSVPKYIYPEVACTHCGKEVAKRSRLRHRKYHCPARKVQTALWYCQCCPYPRSFIRHDSLLKHRRKRHTKDQEQASPPFQ</sequence>
<evidence type="ECO:0000313" key="3">
    <source>
        <dbReference type="EMBL" id="SPQ99129.1"/>
    </source>
</evidence>
<dbReference type="EMBL" id="CDSF01000022">
    <property type="protein sequence ID" value="CEO95403.1"/>
    <property type="molecule type" value="Genomic_DNA"/>
</dbReference>
<name>A0A0G4IJL9_PLABS</name>
<keyword evidence="4" id="KW-1185">Reference proteome</keyword>
<proteinExistence type="predicted"/>
<evidence type="ECO:0000313" key="4">
    <source>
        <dbReference type="Proteomes" id="UP000039324"/>
    </source>
</evidence>
<dbReference type="EMBL" id="OVEO01000011">
    <property type="protein sequence ID" value="SPQ99129.1"/>
    <property type="molecule type" value="Genomic_DNA"/>
</dbReference>
<dbReference type="Proteomes" id="UP000039324">
    <property type="component" value="Unassembled WGS sequence"/>
</dbReference>
<evidence type="ECO:0000313" key="2">
    <source>
        <dbReference type="EMBL" id="CEO95403.1"/>
    </source>
</evidence>
<reference evidence="2 4" key="1">
    <citation type="submission" date="2015-02" db="EMBL/GenBank/DDBJ databases">
        <authorList>
            <person name="Chooi Y.-H."/>
        </authorList>
    </citation>
    <scope>NUCLEOTIDE SEQUENCE [LARGE SCALE GENOMIC DNA]</scope>
    <source>
        <strain evidence="2">E3</strain>
    </source>
</reference>
<dbReference type="Proteomes" id="UP000290189">
    <property type="component" value="Unassembled WGS sequence"/>
</dbReference>
<reference evidence="3 5" key="2">
    <citation type="submission" date="2018-03" db="EMBL/GenBank/DDBJ databases">
        <authorList>
            <person name="Fogelqvist J."/>
        </authorList>
    </citation>
    <scope>NUCLEOTIDE SEQUENCE [LARGE SCALE GENOMIC DNA]</scope>
</reference>
<protein>
    <recommendedName>
        <fullName evidence="6">C2H2-type domain-containing protein</fullName>
    </recommendedName>
</protein>
<geneLocation type="mitochondrion" evidence="3"/>
<evidence type="ECO:0000313" key="5">
    <source>
        <dbReference type="Proteomes" id="UP000290189"/>
    </source>
</evidence>
<evidence type="ECO:0000256" key="1">
    <source>
        <dbReference type="SAM" id="SignalP"/>
    </source>
</evidence>
<accession>A0A0G4IJL9</accession>
<keyword evidence="3" id="KW-0496">Mitochondrion</keyword>
<organism evidence="2 4">
    <name type="scientific">Plasmodiophora brassicae</name>
    <name type="common">Clubroot disease agent</name>
    <dbReference type="NCBI Taxonomy" id="37360"/>
    <lineage>
        <taxon>Eukaryota</taxon>
        <taxon>Sar</taxon>
        <taxon>Rhizaria</taxon>
        <taxon>Endomyxa</taxon>
        <taxon>Phytomyxea</taxon>
        <taxon>Plasmodiophorida</taxon>
        <taxon>Plasmodiophoridae</taxon>
        <taxon>Plasmodiophora</taxon>
    </lineage>
</organism>